<dbReference type="Proteomes" id="UP000615687">
    <property type="component" value="Unassembled WGS sequence"/>
</dbReference>
<dbReference type="EMBL" id="JACYXJ010000006">
    <property type="protein sequence ID" value="MBD8877944.1"/>
    <property type="molecule type" value="Genomic_DNA"/>
</dbReference>
<evidence type="ECO:0000313" key="5">
    <source>
        <dbReference type="EMBL" id="MBD8877944.1"/>
    </source>
</evidence>
<dbReference type="SUPFAM" id="SSF47090">
    <property type="entry name" value="PGBD-like"/>
    <property type="match status" value="1"/>
</dbReference>
<evidence type="ECO:0000313" key="6">
    <source>
        <dbReference type="Proteomes" id="UP000615687"/>
    </source>
</evidence>
<keyword evidence="2" id="KW-0472">Membrane</keyword>
<sequence length="346" mass="35099">MLKATSIFSALVLALTSLSFTSIPARAGGEGVAAGIIGFAAGAIVGSQINKNRQKRVYRNSSRSSGRSAEERTYWKSIQAALNTVGYNAGPVDGAPGRKTRTAIKNFQLSLPAQPTGKLTPEQAQLLFARANPQPQPTYVATQPPAAYQQQPAQAFPNVTLPGNGTATSIQPATVPNGQQVTFPAPSISQDTPPMPSPAVVPAQNFPSVSTPTATAKAPSVSPESQAVNFPTANTDQKTATLPTPVSVPAFPSAAQPDGGTMVASTDPTAPSFPAVQDGAPVVTKQPIGVTAAAATAPATNAPAPATNVAPAPAAQAQVQIDASGQPFILVNGQKFLLQAAAPAAQ</sequence>
<keyword evidence="3" id="KW-0732">Signal</keyword>
<proteinExistence type="predicted"/>
<evidence type="ECO:0000256" key="3">
    <source>
        <dbReference type="SAM" id="SignalP"/>
    </source>
</evidence>
<dbReference type="RefSeq" id="WP_192110397.1">
    <property type="nucleotide sequence ID" value="NZ_JACYXJ010000006.1"/>
</dbReference>
<dbReference type="InterPro" id="IPR036365">
    <property type="entry name" value="PGBD-like_sf"/>
</dbReference>
<comment type="caution">
    <text evidence="5">The sequence shown here is derived from an EMBL/GenBank/DDBJ whole genome shotgun (WGS) entry which is preliminary data.</text>
</comment>
<feature type="transmembrane region" description="Helical" evidence="2">
    <location>
        <begin position="31"/>
        <end position="49"/>
    </location>
</feature>
<feature type="region of interest" description="Disordered" evidence="1">
    <location>
        <begin position="207"/>
        <end position="229"/>
    </location>
</feature>
<dbReference type="InterPro" id="IPR002477">
    <property type="entry name" value="Peptidoglycan-bd-like"/>
</dbReference>
<name>A0ABR9CDI9_9HYPH</name>
<dbReference type="Pfam" id="PF01471">
    <property type="entry name" value="PG_binding_1"/>
    <property type="match status" value="1"/>
</dbReference>
<feature type="chain" id="PRO_5046619566" evidence="3">
    <location>
        <begin position="28"/>
        <end position="346"/>
    </location>
</feature>
<evidence type="ECO:0000256" key="2">
    <source>
        <dbReference type="SAM" id="Phobius"/>
    </source>
</evidence>
<accession>A0ABR9CDI9</accession>
<keyword evidence="2" id="KW-1133">Transmembrane helix</keyword>
<feature type="domain" description="Peptidoglycan binding-like" evidence="4">
    <location>
        <begin position="75"/>
        <end position="127"/>
    </location>
</feature>
<dbReference type="Gene3D" id="1.10.101.10">
    <property type="entry name" value="PGBD-like superfamily/PGBD"/>
    <property type="match status" value="1"/>
</dbReference>
<gene>
    <name evidence="5" type="ORF">IG617_16745</name>
</gene>
<keyword evidence="6" id="KW-1185">Reference proteome</keyword>
<reference evidence="5 6" key="1">
    <citation type="submission" date="2020-09" db="EMBL/GenBank/DDBJ databases">
        <title>The genome sequence of type strain Labrenzia polysiphoniae KACC 19711.</title>
        <authorList>
            <person name="Liu Y."/>
        </authorList>
    </citation>
    <scope>NUCLEOTIDE SEQUENCE [LARGE SCALE GENOMIC DNA]</scope>
    <source>
        <strain evidence="5 6">KACC 19711</strain>
    </source>
</reference>
<keyword evidence="2" id="KW-0812">Transmembrane</keyword>
<evidence type="ECO:0000259" key="4">
    <source>
        <dbReference type="Pfam" id="PF01471"/>
    </source>
</evidence>
<evidence type="ECO:0000256" key="1">
    <source>
        <dbReference type="SAM" id="MobiDB-lite"/>
    </source>
</evidence>
<feature type="signal peptide" evidence="3">
    <location>
        <begin position="1"/>
        <end position="27"/>
    </location>
</feature>
<dbReference type="InterPro" id="IPR036366">
    <property type="entry name" value="PGBDSf"/>
</dbReference>
<organism evidence="5 6">
    <name type="scientific">Roseibium polysiphoniae</name>
    <dbReference type="NCBI Taxonomy" id="2571221"/>
    <lineage>
        <taxon>Bacteria</taxon>
        <taxon>Pseudomonadati</taxon>
        <taxon>Pseudomonadota</taxon>
        <taxon>Alphaproteobacteria</taxon>
        <taxon>Hyphomicrobiales</taxon>
        <taxon>Stappiaceae</taxon>
        <taxon>Roseibium</taxon>
    </lineage>
</organism>
<protein>
    <submittedName>
        <fullName evidence="5">Peptidoglycan-binding protein</fullName>
    </submittedName>
</protein>